<dbReference type="EMBL" id="CP061035">
    <property type="protein sequence ID" value="QQV77942.1"/>
    <property type="molecule type" value="Genomic_DNA"/>
</dbReference>
<accession>A0A974NW24</accession>
<name>A0A974NW24_9SPHN</name>
<proteinExistence type="predicted"/>
<protein>
    <submittedName>
        <fullName evidence="1">Uncharacterized protein</fullName>
    </submittedName>
</protein>
<dbReference type="KEGG" id="sari:H5J25_04120"/>
<gene>
    <name evidence="1" type="ORF">H5J25_04120</name>
</gene>
<dbReference type="Proteomes" id="UP000595894">
    <property type="component" value="Chromosome"/>
</dbReference>
<sequence length="128" mass="13190">MVLSRAALVGSALTPLAGCATPSTQIATALTRYGLDAQRAGCVGLDLSSHLSVGQLQQLGRAAKAYRANDNDPAHLSASDLMRVATELKDPTIPLAVAGASVRCGVVAGSLKLAPPQTCPDQQTRRRV</sequence>
<dbReference type="RefSeq" id="WP_202094862.1">
    <property type="nucleotide sequence ID" value="NZ_CP061035.1"/>
</dbReference>
<reference evidence="2" key="1">
    <citation type="submission" date="2020-09" db="EMBL/GenBank/DDBJ databases">
        <title>Sphingomonas sp., a new species isolated from pork steak.</title>
        <authorList>
            <person name="Heidler von Heilborn D."/>
        </authorList>
    </citation>
    <scope>NUCLEOTIDE SEQUENCE [LARGE SCALE GENOMIC DNA]</scope>
</reference>
<evidence type="ECO:0000313" key="1">
    <source>
        <dbReference type="EMBL" id="QQV77942.1"/>
    </source>
</evidence>
<evidence type="ECO:0000313" key="2">
    <source>
        <dbReference type="Proteomes" id="UP000595894"/>
    </source>
</evidence>
<organism evidence="1 2">
    <name type="scientific">Sphingomonas aliaeris</name>
    <dbReference type="NCBI Taxonomy" id="2759526"/>
    <lineage>
        <taxon>Bacteria</taxon>
        <taxon>Pseudomonadati</taxon>
        <taxon>Pseudomonadota</taxon>
        <taxon>Alphaproteobacteria</taxon>
        <taxon>Sphingomonadales</taxon>
        <taxon>Sphingomonadaceae</taxon>
        <taxon>Sphingomonas</taxon>
    </lineage>
</organism>
<dbReference type="AlphaFoldDB" id="A0A974NW24"/>
<keyword evidence="2" id="KW-1185">Reference proteome</keyword>